<evidence type="ECO:0000313" key="1">
    <source>
        <dbReference type="EMBL" id="GBC62485.1"/>
    </source>
</evidence>
<proteinExistence type="predicted"/>
<organism evidence="1 2">
    <name type="scientific">Desulfonema ishimotonii</name>
    <dbReference type="NCBI Taxonomy" id="45657"/>
    <lineage>
        <taxon>Bacteria</taxon>
        <taxon>Pseudomonadati</taxon>
        <taxon>Thermodesulfobacteriota</taxon>
        <taxon>Desulfobacteria</taxon>
        <taxon>Desulfobacterales</taxon>
        <taxon>Desulfococcaceae</taxon>
        <taxon>Desulfonema</taxon>
    </lineage>
</organism>
<comment type="caution">
    <text evidence="1">The sequence shown here is derived from an EMBL/GenBank/DDBJ whole genome shotgun (WGS) entry which is preliminary data.</text>
</comment>
<name>A0A401FZT8_9BACT</name>
<reference evidence="2" key="2">
    <citation type="submission" date="2019-01" db="EMBL/GenBank/DDBJ databases">
        <title>Genome sequence of Desulfonema ishimotonii strain Tokyo 01.</title>
        <authorList>
            <person name="Fukui M."/>
        </authorList>
    </citation>
    <scope>NUCLEOTIDE SEQUENCE [LARGE SCALE GENOMIC DNA]</scope>
    <source>
        <strain evidence="2">Tokyo 01</strain>
    </source>
</reference>
<dbReference type="RefSeq" id="WP_166405155.1">
    <property type="nucleotide sequence ID" value="NZ_BEXT01000001.1"/>
</dbReference>
<dbReference type="AlphaFoldDB" id="A0A401FZT8"/>
<sequence>MIRAYNLQQAGFPFEKNDLTLEEWADLGQVRAALNPQQMTCPFMVGGRKTGG</sequence>
<dbReference type="Proteomes" id="UP000288096">
    <property type="component" value="Unassembled WGS sequence"/>
</dbReference>
<protein>
    <submittedName>
        <fullName evidence="1">Uncharacterized protein</fullName>
    </submittedName>
</protein>
<dbReference type="EMBL" id="BEXT01000001">
    <property type="protein sequence ID" value="GBC62485.1"/>
    <property type="molecule type" value="Genomic_DNA"/>
</dbReference>
<reference evidence="2" key="1">
    <citation type="submission" date="2017-11" db="EMBL/GenBank/DDBJ databases">
        <authorList>
            <person name="Watanabe M."/>
            <person name="Kojima H."/>
        </authorList>
    </citation>
    <scope>NUCLEOTIDE SEQUENCE [LARGE SCALE GENOMIC DNA]</scope>
    <source>
        <strain evidence="2">Tokyo 01</strain>
    </source>
</reference>
<evidence type="ECO:0000313" key="2">
    <source>
        <dbReference type="Proteomes" id="UP000288096"/>
    </source>
</evidence>
<keyword evidence="2" id="KW-1185">Reference proteome</keyword>
<gene>
    <name evidence="1" type="ORF">DENIS_3457</name>
</gene>
<accession>A0A401FZT8</accession>